<keyword evidence="3" id="KW-1185">Reference proteome</keyword>
<dbReference type="SMART" id="SM01236">
    <property type="entry name" value="Haem_oxygenase_2"/>
    <property type="match status" value="1"/>
</dbReference>
<accession>A0ABZ2PM78</accession>
<dbReference type="InterPro" id="IPR016084">
    <property type="entry name" value="Haem_Oase-like_multi-hlx"/>
</dbReference>
<reference evidence="2 3" key="1">
    <citation type="submission" date="2024-03" db="EMBL/GenBank/DDBJ databases">
        <title>Natural products discovery in diverse microorganisms through a two-stage MS feature dereplication strategy.</title>
        <authorList>
            <person name="Zhang R."/>
        </authorList>
    </citation>
    <scope>NUCLEOTIDE SEQUENCE [LARGE SCALE GENOMIC DNA]</scope>
    <source>
        <strain evidence="2 3">18930</strain>
    </source>
</reference>
<dbReference type="Gene3D" id="1.20.910.10">
    <property type="entry name" value="Heme oxygenase-like"/>
    <property type="match status" value="1"/>
</dbReference>
<feature type="region of interest" description="Disordered" evidence="1">
    <location>
        <begin position="1"/>
        <end position="26"/>
    </location>
</feature>
<protein>
    <submittedName>
        <fullName evidence="2">Iron-containing redox enzyme family protein</fullName>
    </submittedName>
</protein>
<dbReference type="RefSeq" id="WP_338889547.1">
    <property type="nucleotide sequence ID" value="NZ_CP147846.1"/>
</dbReference>
<gene>
    <name evidence="2" type="ORF">WDS16_28175</name>
</gene>
<evidence type="ECO:0000313" key="3">
    <source>
        <dbReference type="Proteomes" id="UP001432000"/>
    </source>
</evidence>
<dbReference type="EMBL" id="CP147846">
    <property type="protein sequence ID" value="WXG68998.1"/>
    <property type="molecule type" value="Genomic_DNA"/>
</dbReference>
<sequence length="331" mass="36833">MTSTATFAASIDSGRPGHLPRPRGPVSTDVITALRGDPSQPVSLPETAADVDYLGHDVQLALYLCYELHYRGFRGVDDEWEWNTELLGLRRQLERGFLARIRESVDPGSSATEEMDALSVEPKTGTGPSWYLRDAGTWSQMREYLANRSLYHLKEADPHAWAIPRLTGQAKASFVAVEYDEYGAGRVDRMHQRLYLEAMHAAGMDTGYLAYLDDANPEMLAIVNVMSLFGLHRSLRGAVVGHFAATEITSSPGAARLVEALRRLEAPEECVHFYAEHVEADAVHEQILRHDVVGSLIADQPELEADVVFGMRALSFLEDRFGDAMMQRWTA</sequence>
<name>A0ABZ2PM78_9NOCA</name>
<dbReference type="SUPFAM" id="SSF48613">
    <property type="entry name" value="Heme oxygenase-like"/>
    <property type="match status" value="1"/>
</dbReference>
<evidence type="ECO:0000313" key="2">
    <source>
        <dbReference type="EMBL" id="WXG68998.1"/>
    </source>
</evidence>
<evidence type="ECO:0000256" key="1">
    <source>
        <dbReference type="SAM" id="MobiDB-lite"/>
    </source>
</evidence>
<organism evidence="2 3">
    <name type="scientific">Rhodococcus sovatensis</name>
    <dbReference type="NCBI Taxonomy" id="1805840"/>
    <lineage>
        <taxon>Bacteria</taxon>
        <taxon>Bacillati</taxon>
        <taxon>Actinomycetota</taxon>
        <taxon>Actinomycetes</taxon>
        <taxon>Mycobacteriales</taxon>
        <taxon>Nocardiaceae</taxon>
        <taxon>Rhodococcus</taxon>
    </lineage>
</organism>
<dbReference type="Pfam" id="PF14518">
    <property type="entry name" value="Haem_oxygenas_2"/>
    <property type="match status" value="1"/>
</dbReference>
<dbReference type="Proteomes" id="UP001432000">
    <property type="component" value="Chromosome"/>
</dbReference>
<proteinExistence type="predicted"/>